<dbReference type="WBParaSite" id="PDA_v2.g13219.t1">
    <property type="protein sequence ID" value="PDA_v2.g13219.t1"/>
    <property type="gene ID" value="PDA_v2.g13219"/>
</dbReference>
<evidence type="ECO:0000313" key="3">
    <source>
        <dbReference type="WBParaSite" id="PDA_v2.g13219.t1"/>
    </source>
</evidence>
<feature type="compositionally biased region" description="Polar residues" evidence="1">
    <location>
        <begin position="541"/>
        <end position="553"/>
    </location>
</feature>
<dbReference type="AlphaFoldDB" id="A0A914PCS8"/>
<evidence type="ECO:0000256" key="1">
    <source>
        <dbReference type="SAM" id="MobiDB-lite"/>
    </source>
</evidence>
<accession>A0A914PCS8</accession>
<sequence>MHESVEKCCEDVKANISLPSKANQVSDFLTELEINGFELDDQRKYGIHNCVAVTLGLNRMESLSQRKNNILPSALNEKVEIKRGYGPPFVETGIIHNFFGFHWKPVWKNVKDERVILKEGKIPTVMSTGYEFRNVEKPFEMAIELDRKIRVITNEYLPGGVYFPEPNTCILLENGENTLCESFINSKNKTLKVRESPSILTNVNKNRKDVTFLFSLDKPIITALPKRFKNVQEGGSMVLLSDIISMEFFEMGASPLETDLKKLENVCQSHLNLQTWWTNLFTNGCIPETKVVKEVLKELVVGKDEKLKKITNLLPDKKKMLSNVGNVMLAHANAVIQFKEDLAKIRRSEREQELLNMLKDNEKTQFSDAEKYIIPMLLEKDLLKVFDLQTICDTIVEGETEEYTAENILLLIKLQELGYELTDMKTILKEDETYLEVIKDCFRDYEDMVMEYFDHPEIDTYNYIEYFYKEFGINTDNILEKLAEEYKGEDDSDLVKEKGRRYNIFLNATEQINSNDYDGYEYVSDDDSNKDPEEYEDNSDENSGNYSDESINSDGYEDY</sequence>
<dbReference type="Proteomes" id="UP000887578">
    <property type="component" value="Unplaced"/>
</dbReference>
<feature type="region of interest" description="Disordered" evidence="1">
    <location>
        <begin position="516"/>
        <end position="559"/>
    </location>
</feature>
<name>A0A914PCS8_9BILA</name>
<organism evidence="2 3">
    <name type="scientific">Panagrolaimus davidi</name>
    <dbReference type="NCBI Taxonomy" id="227884"/>
    <lineage>
        <taxon>Eukaryota</taxon>
        <taxon>Metazoa</taxon>
        <taxon>Ecdysozoa</taxon>
        <taxon>Nematoda</taxon>
        <taxon>Chromadorea</taxon>
        <taxon>Rhabditida</taxon>
        <taxon>Tylenchina</taxon>
        <taxon>Panagrolaimomorpha</taxon>
        <taxon>Panagrolaimoidea</taxon>
        <taxon>Panagrolaimidae</taxon>
        <taxon>Panagrolaimus</taxon>
    </lineage>
</organism>
<protein>
    <submittedName>
        <fullName evidence="3">Uncharacterized protein</fullName>
    </submittedName>
</protein>
<reference evidence="3" key="1">
    <citation type="submission" date="2022-11" db="UniProtKB">
        <authorList>
            <consortium name="WormBaseParasite"/>
        </authorList>
    </citation>
    <scope>IDENTIFICATION</scope>
</reference>
<keyword evidence="2" id="KW-1185">Reference proteome</keyword>
<proteinExistence type="predicted"/>
<evidence type="ECO:0000313" key="2">
    <source>
        <dbReference type="Proteomes" id="UP000887578"/>
    </source>
</evidence>